<protein>
    <submittedName>
        <fullName evidence="1">Uncharacterized protein</fullName>
    </submittedName>
</protein>
<keyword evidence="2" id="KW-1185">Reference proteome</keyword>
<evidence type="ECO:0000313" key="1">
    <source>
        <dbReference type="EMBL" id="ORY27057.1"/>
    </source>
</evidence>
<gene>
    <name evidence="1" type="ORF">BCR33DRAFT_29689</name>
</gene>
<reference evidence="1 2" key="1">
    <citation type="submission" date="2016-07" db="EMBL/GenBank/DDBJ databases">
        <title>Pervasive Adenine N6-methylation of Active Genes in Fungi.</title>
        <authorList>
            <consortium name="DOE Joint Genome Institute"/>
            <person name="Mondo S.J."/>
            <person name="Dannebaum R.O."/>
            <person name="Kuo R.C."/>
            <person name="Labutti K."/>
            <person name="Haridas S."/>
            <person name="Kuo A."/>
            <person name="Salamov A."/>
            <person name="Ahrendt S.R."/>
            <person name="Lipzen A."/>
            <person name="Sullivan W."/>
            <person name="Andreopoulos W.B."/>
            <person name="Clum A."/>
            <person name="Lindquist E."/>
            <person name="Daum C."/>
            <person name="Ramamoorthy G.K."/>
            <person name="Gryganskyi A."/>
            <person name="Culley D."/>
            <person name="Magnuson J.K."/>
            <person name="James T.Y."/>
            <person name="O'Malley M.A."/>
            <person name="Stajich J.E."/>
            <person name="Spatafora J.W."/>
            <person name="Visel A."/>
            <person name="Grigoriev I.V."/>
        </authorList>
    </citation>
    <scope>NUCLEOTIDE SEQUENCE [LARGE SCALE GENOMIC DNA]</scope>
    <source>
        <strain evidence="1 2">JEL800</strain>
    </source>
</reference>
<sequence length="350" mass="39357">MKKKQPQKGRDLYDIVGDVDFNSRLWNELGEKLNRDARNVEIRAFRIWNLAQTNGTGVLRQLTDEEYQDLEVYLDELKRGVNPEWGKLSLKFKIPSRLICNRLLCRKIYTWNSTADTVLKNLVDQVLEEATIQISTTPTISLSHSASGASKVVPPTLLETACFSSTSLPLPPPKPHPPYTTLNLNGISALKLFQTSESNLNKRIDYAFIRSGFHLKAKPSTETPQKTYPSSTSPLDTIQLGDDAISLGGITAKRMTALTDFYTQFSHVIPWDVVSTRVNKHLEGLEFAGSAYNCLASERLKGVNGKWVVRRREDGKPSNAGIKGVAFSTARCQRRWVGLMREGIWNTSKW</sequence>
<comment type="caution">
    <text evidence="1">The sequence shown here is derived from an EMBL/GenBank/DDBJ whole genome shotgun (WGS) entry which is preliminary data.</text>
</comment>
<dbReference type="EMBL" id="MCGO01000105">
    <property type="protein sequence ID" value="ORY27057.1"/>
    <property type="molecule type" value="Genomic_DNA"/>
</dbReference>
<dbReference type="Proteomes" id="UP000193642">
    <property type="component" value="Unassembled WGS sequence"/>
</dbReference>
<name>A0A1Y2AXW1_9FUNG</name>
<organism evidence="1 2">
    <name type="scientific">Rhizoclosmatium globosum</name>
    <dbReference type="NCBI Taxonomy" id="329046"/>
    <lineage>
        <taxon>Eukaryota</taxon>
        <taxon>Fungi</taxon>
        <taxon>Fungi incertae sedis</taxon>
        <taxon>Chytridiomycota</taxon>
        <taxon>Chytridiomycota incertae sedis</taxon>
        <taxon>Chytridiomycetes</taxon>
        <taxon>Chytridiales</taxon>
        <taxon>Chytriomycetaceae</taxon>
        <taxon>Rhizoclosmatium</taxon>
    </lineage>
</organism>
<dbReference type="AlphaFoldDB" id="A0A1Y2AXW1"/>
<evidence type="ECO:0000313" key="2">
    <source>
        <dbReference type="Proteomes" id="UP000193642"/>
    </source>
</evidence>
<proteinExistence type="predicted"/>
<accession>A0A1Y2AXW1</accession>